<dbReference type="RefSeq" id="WP_165111337.1">
    <property type="nucleotide sequence ID" value="NZ_JAALAA010000009.1"/>
</dbReference>
<organism evidence="3 4">
    <name type="scientific">Nocardioides turkmenicus</name>
    <dbReference type="NCBI Taxonomy" id="2711220"/>
    <lineage>
        <taxon>Bacteria</taxon>
        <taxon>Bacillati</taxon>
        <taxon>Actinomycetota</taxon>
        <taxon>Actinomycetes</taxon>
        <taxon>Propionibacteriales</taxon>
        <taxon>Nocardioidaceae</taxon>
        <taxon>Nocardioides</taxon>
    </lineage>
</organism>
<keyword evidence="4" id="KW-1185">Reference proteome</keyword>
<name>A0A6M1R7J5_9ACTN</name>
<evidence type="ECO:0000313" key="3">
    <source>
        <dbReference type="EMBL" id="NGN93609.1"/>
    </source>
</evidence>
<feature type="domain" description="AB hydrolase-1" evidence="2">
    <location>
        <begin position="29"/>
        <end position="257"/>
    </location>
</feature>
<dbReference type="Proteomes" id="UP000483261">
    <property type="component" value="Unassembled WGS sequence"/>
</dbReference>
<proteinExistence type="predicted"/>
<evidence type="ECO:0000313" key="4">
    <source>
        <dbReference type="Proteomes" id="UP000483261"/>
    </source>
</evidence>
<dbReference type="PRINTS" id="PR00412">
    <property type="entry name" value="EPOXHYDRLASE"/>
</dbReference>
<reference evidence="3 4" key="1">
    <citation type="submission" date="2020-02" db="EMBL/GenBank/DDBJ databases">
        <title>Whole-genome analyses of novel actinobacteria.</title>
        <authorList>
            <person name="Sahin N."/>
        </authorList>
    </citation>
    <scope>NUCLEOTIDE SEQUENCE [LARGE SCALE GENOMIC DNA]</scope>
    <source>
        <strain evidence="3 4">KC13</strain>
    </source>
</reference>
<protein>
    <submittedName>
        <fullName evidence="3">Alpha/beta fold hydrolase</fullName>
    </submittedName>
</protein>
<dbReference type="Gene3D" id="3.40.50.1820">
    <property type="entry name" value="alpha/beta hydrolase"/>
    <property type="match status" value="1"/>
</dbReference>
<gene>
    <name evidence="3" type="ORF">G5C66_12750</name>
</gene>
<evidence type="ECO:0000256" key="1">
    <source>
        <dbReference type="ARBA" id="ARBA00022801"/>
    </source>
</evidence>
<dbReference type="PANTHER" id="PTHR43329">
    <property type="entry name" value="EPOXIDE HYDROLASE"/>
    <property type="match status" value="1"/>
</dbReference>
<dbReference type="InterPro" id="IPR029058">
    <property type="entry name" value="AB_hydrolase_fold"/>
</dbReference>
<dbReference type="AlphaFoldDB" id="A0A6M1R7J5"/>
<accession>A0A6M1R7J5</accession>
<dbReference type="GO" id="GO:0016787">
    <property type="term" value="F:hydrolase activity"/>
    <property type="evidence" value="ECO:0007669"/>
    <property type="project" value="UniProtKB-KW"/>
</dbReference>
<dbReference type="Pfam" id="PF00561">
    <property type="entry name" value="Abhydrolase_1"/>
    <property type="match status" value="1"/>
</dbReference>
<dbReference type="InterPro" id="IPR000073">
    <property type="entry name" value="AB_hydrolase_1"/>
</dbReference>
<dbReference type="EMBL" id="JAALAA010000009">
    <property type="protein sequence ID" value="NGN93609.1"/>
    <property type="molecule type" value="Genomic_DNA"/>
</dbReference>
<dbReference type="InterPro" id="IPR000639">
    <property type="entry name" value="Epox_hydrolase-like"/>
</dbReference>
<comment type="caution">
    <text evidence="3">The sequence shown here is derived from an EMBL/GenBank/DDBJ whole genome shotgun (WGS) entry which is preliminary data.</text>
</comment>
<dbReference type="SUPFAM" id="SSF53474">
    <property type="entry name" value="alpha/beta-Hydrolases"/>
    <property type="match status" value="1"/>
</dbReference>
<evidence type="ECO:0000259" key="2">
    <source>
        <dbReference type="Pfam" id="PF00561"/>
    </source>
</evidence>
<sequence length="279" mass="30252">MTEVTKRLVETTDGLQLAVYERGPADAATVVLVHGYPDNHSVWDGVAEVLAERFHVVAYDVRGTGESGVPDSTSGYRLAQLSADFKAVIDAVSPDAPVHVAAHDWGSIQTWESVTSPDLRHRLATYVSISGPDLGMATTWLRERTHLGSSLRQLAHSWYVFAFQLPLLPEAMVRSGLLARFVGGGPRPTKDQVNGVELYRANFLGKLLRPEPRPTDVPVLVIAPRGDAYVTVPLQTEAPRAYASSLVTQVIEGGHWVVAADPELVAGEIVAFIEKEAGR</sequence>
<keyword evidence="1 3" id="KW-0378">Hydrolase</keyword>